<sequence>TSLASRYCHDEFTRQYYPTAGVDFLLKRMSLSGAGNITLKLWDVGGQSLSGNMLDKYVFGADIVILVYDITNIPSFESLEEWLNTVRKIVSSQEPQPMVAVQINDGDLEHQRKVRPEKQHKFIQENGLSSYLVSARTGEMVALCFQKIVAEVLGLKLTRAEQEQQPVMQAEILHTPASTTVPDGHSSTSNNFAPPGSKSAICVIQ</sequence>
<dbReference type="Proteomes" id="UP001233999">
    <property type="component" value="Unassembled WGS sequence"/>
</dbReference>
<dbReference type="SMART" id="SM00175">
    <property type="entry name" value="RAB"/>
    <property type="match status" value="1"/>
</dbReference>
<keyword evidence="2" id="KW-0547">Nucleotide-binding</keyword>
<feature type="region of interest" description="Disordered" evidence="3">
    <location>
        <begin position="177"/>
        <end position="198"/>
    </location>
</feature>
<dbReference type="SMART" id="SM00173">
    <property type="entry name" value="RAS"/>
    <property type="match status" value="1"/>
</dbReference>
<comment type="similarity">
    <text evidence="1">Belongs to the small GTPase superfamily. Rab family.</text>
</comment>
<reference evidence="4" key="1">
    <citation type="journal article" date="2023" name="IScience">
        <title>Live-bearing cockroach genome reveals convergent evolutionary mechanisms linked to viviparity in insects and beyond.</title>
        <authorList>
            <person name="Fouks B."/>
            <person name="Harrison M.C."/>
            <person name="Mikhailova A.A."/>
            <person name="Marchal E."/>
            <person name="English S."/>
            <person name="Carruthers M."/>
            <person name="Jennings E.C."/>
            <person name="Chiamaka E.L."/>
            <person name="Frigard R.A."/>
            <person name="Pippel M."/>
            <person name="Attardo G.M."/>
            <person name="Benoit J.B."/>
            <person name="Bornberg-Bauer E."/>
            <person name="Tobe S.S."/>
        </authorList>
    </citation>
    <scope>NUCLEOTIDE SEQUENCE</scope>
    <source>
        <strain evidence="4">Stay&amp;Tobe</strain>
    </source>
</reference>
<feature type="non-terminal residue" evidence="4">
    <location>
        <position position="1"/>
    </location>
</feature>
<evidence type="ECO:0000256" key="3">
    <source>
        <dbReference type="SAM" id="MobiDB-lite"/>
    </source>
</evidence>
<evidence type="ECO:0000256" key="1">
    <source>
        <dbReference type="ARBA" id="ARBA00006270"/>
    </source>
</evidence>
<dbReference type="EMBL" id="JASPKZ010003794">
    <property type="protein sequence ID" value="KAJ9592970.1"/>
    <property type="molecule type" value="Genomic_DNA"/>
</dbReference>
<protein>
    <recommendedName>
        <fullName evidence="6">Ras-related protein Rab-28</fullName>
    </recommendedName>
</protein>
<dbReference type="GO" id="GO:0003924">
    <property type="term" value="F:GTPase activity"/>
    <property type="evidence" value="ECO:0007669"/>
    <property type="project" value="InterPro"/>
</dbReference>
<dbReference type="PROSITE" id="PS51421">
    <property type="entry name" value="RAS"/>
    <property type="match status" value="1"/>
</dbReference>
<dbReference type="Gene3D" id="3.40.50.300">
    <property type="entry name" value="P-loop containing nucleotide triphosphate hydrolases"/>
    <property type="match status" value="1"/>
</dbReference>
<feature type="compositionally biased region" description="Polar residues" evidence="3">
    <location>
        <begin position="177"/>
        <end position="192"/>
    </location>
</feature>
<organism evidence="4 5">
    <name type="scientific">Diploptera punctata</name>
    <name type="common">Pacific beetle cockroach</name>
    <dbReference type="NCBI Taxonomy" id="6984"/>
    <lineage>
        <taxon>Eukaryota</taxon>
        <taxon>Metazoa</taxon>
        <taxon>Ecdysozoa</taxon>
        <taxon>Arthropoda</taxon>
        <taxon>Hexapoda</taxon>
        <taxon>Insecta</taxon>
        <taxon>Pterygota</taxon>
        <taxon>Neoptera</taxon>
        <taxon>Polyneoptera</taxon>
        <taxon>Dictyoptera</taxon>
        <taxon>Blattodea</taxon>
        <taxon>Blaberoidea</taxon>
        <taxon>Blaberidae</taxon>
        <taxon>Diplopterinae</taxon>
        <taxon>Diploptera</taxon>
    </lineage>
</organism>
<evidence type="ECO:0000256" key="2">
    <source>
        <dbReference type="ARBA" id="ARBA00022741"/>
    </source>
</evidence>
<proteinExistence type="inferred from homology"/>
<dbReference type="PANTHER" id="PTHR47978">
    <property type="match status" value="1"/>
</dbReference>
<reference evidence="4" key="2">
    <citation type="submission" date="2023-05" db="EMBL/GenBank/DDBJ databases">
        <authorList>
            <person name="Fouks B."/>
        </authorList>
    </citation>
    <scope>NUCLEOTIDE SEQUENCE</scope>
    <source>
        <strain evidence="4">Stay&amp;Tobe</strain>
        <tissue evidence="4">Testes</tissue>
    </source>
</reference>
<dbReference type="GO" id="GO:0005525">
    <property type="term" value="F:GTP binding"/>
    <property type="evidence" value="ECO:0007669"/>
    <property type="project" value="InterPro"/>
</dbReference>
<evidence type="ECO:0000313" key="4">
    <source>
        <dbReference type="EMBL" id="KAJ9592970.1"/>
    </source>
</evidence>
<dbReference type="Pfam" id="PF00071">
    <property type="entry name" value="Ras"/>
    <property type="match status" value="1"/>
</dbReference>
<gene>
    <name evidence="4" type="ORF">L9F63_015340</name>
</gene>
<accession>A0AAD8A5F8</accession>
<dbReference type="AlphaFoldDB" id="A0AAD8A5F8"/>
<name>A0AAD8A5F8_DIPPU</name>
<dbReference type="InterPro" id="IPR001806">
    <property type="entry name" value="Small_GTPase"/>
</dbReference>
<evidence type="ECO:0000313" key="5">
    <source>
        <dbReference type="Proteomes" id="UP001233999"/>
    </source>
</evidence>
<keyword evidence="5" id="KW-1185">Reference proteome</keyword>
<comment type="caution">
    <text evidence="4">The sequence shown here is derived from an EMBL/GenBank/DDBJ whole genome shotgun (WGS) entry which is preliminary data.</text>
</comment>
<dbReference type="SUPFAM" id="SSF52540">
    <property type="entry name" value="P-loop containing nucleoside triphosphate hydrolases"/>
    <property type="match status" value="1"/>
</dbReference>
<dbReference type="PROSITE" id="PS51419">
    <property type="entry name" value="RAB"/>
    <property type="match status" value="1"/>
</dbReference>
<dbReference type="InterPro" id="IPR027417">
    <property type="entry name" value="P-loop_NTPase"/>
</dbReference>
<evidence type="ECO:0008006" key="6">
    <source>
        <dbReference type="Google" id="ProtNLM"/>
    </source>
</evidence>